<dbReference type="AlphaFoldDB" id="A0AAE0Z354"/>
<keyword evidence="2" id="KW-1185">Reference proteome</keyword>
<evidence type="ECO:0000313" key="1">
    <source>
        <dbReference type="EMBL" id="KAK3761825.1"/>
    </source>
</evidence>
<name>A0AAE0Z354_9GAST</name>
<reference evidence="1" key="1">
    <citation type="journal article" date="2023" name="G3 (Bethesda)">
        <title>A reference genome for the long-term kleptoplast-retaining sea slug Elysia crispata morphotype clarki.</title>
        <authorList>
            <person name="Eastman K.E."/>
            <person name="Pendleton A.L."/>
            <person name="Shaikh M.A."/>
            <person name="Suttiyut T."/>
            <person name="Ogas R."/>
            <person name="Tomko P."/>
            <person name="Gavelis G."/>
            <person name="Widhalm J.R."/>
            <person name="Wisecaver J.H."/>
        </authorList>
    </citation>
    <scope>NUCLEOTIDE SEQUENCE</scope>
    <source>
        <strain evidence="1">ECLA1</strain>
    </source>
</reference>
<organism evidence="1 2">
    <name type="scientific">Elysia crispata</name>
    <name type="common">lettuce slug</name>
    <dbReference type="NCBI Taxonomy" id="231223"/>
    <lineage>
        <taxon>Eukaryota</taxon>
        <taxon>Metazoa</taxon>
        <taxon>Spiralia</taxon>
        <taxon>Lophotrochozoa</taxon>
        <taxon>Mollusca</taxon>
        <taxon>Gastropoda</taxon>
        <taxon>Heterobranchia</taxon>
        <taxon>Euthyneura</taxon>
        <taxon>Panpulmonata</taxon>
        <taxon>Sacoglossa</taxon>
        <taxon>Placobranchoidea</taxon>
        <taxon>Plakobranchidae</taxon>
        <taxon>Elysia</taxon>
    </lineage>
</organism>
<sequence>MRFPEHVNLLQHIRQGPRNNTRSTDRSLPSLQVLERWRNQRTRRVGLMYWESLERVQATQPRVSSARVSHLYMRVISR</sequence>
<comment type="caution">
    <text evidence="1">The sequence shown here is derived from an EMBL/GenBank/DDBJ whole genome shotgun (WGS) entry which is preliminary data.</text>
</comment>
<protein>
    <submittedName>
        <fullName evidence="1">Uncharacterized protein</fullName>
    </submittedName>
</protein>
<gene>
    <name evidence="1" type="ORF">RRG08_014187</name>
</gene>
<dbReference type="EMBL" id="JAWDGP010004825">
    <property type="protein sequence ID" value="KAK3761825.1"/>
    <property type="molecule type" value="Genomic_DNA"/>
</dbReference>
<dbReference type="Proteomes" id="UP001283361">
    <property type="component" value="Unassembled WGS sequence"/>
</dbReference>
<evidence type="ECO:0000313" key="2">
    <source>
        <dbReference type="Proteomes" id="UP001283361"/>
    </source>
</evidence>
<proteinExistence type="predicted"/>
<accession>A0AAE0Z354</accession>